<evidence type="ECO:0000313" key="8">
    <source>
        <dbReference type="Proteomes" id="UP000762253"/>
    </source>
</evidence>
<dbReference type="InterPro" id="IPR025714">
    <property type="entry name" value="Methyltranfer_dom"/>
</dbReference>
<keyword evidence="5" id="KW-0732">Signal</keyword>
<proteinExistence type="predicted"/>
<gene>
    <name evidence="7" type="ORF">DP115_24960</name>
</gene>
<comment type="caution">
    <text evidence="7">The sequence shown here is derived from an EMBL/GenBank/DDBJ whole genome shotgun (WGS) entry which is preliminary data.</text>
</comment>
<accession>A0ABX1MEE8</accession>
<dbReference type="EMBL" id="QMEC01000121">
    <property type="protein sequence ID" value="NMF65821.1"/>
    <property type="molecule type" value="Genomic_DNA"/>
</dbReference>
<dbReference type="Proteomes" id="UP000762253">
    <property type="component" value="Unassembled WGS sequence"/>
</dbReference>
<dbReference type="PROSITE" id="PS51257">
    <property type="entry name" value="PROKAR_LIPOPROTEIN"/>
    <property type="match status" value="1"/>
</dbReference>
<feature type="compositionally biased region" description="Polar residues" evidence="4">
    <location>
        <begin position="32"/>
        <end position="53"/>
    </location>
</feature>
<evidence type="ECO:0000259" key="6">
    <source>
        <dbReference type="Pfam" id="PF13847"/>
    </source>
</evidence>
<evidence type="ECO:0000256" key="5">
    <source>
        <dbReference type="SAM" id="SignalP"/>
    </source>
</evidence>
<reference evidence="7 8" key="1">
    <citation type="submission" date="2018-06" db="EMBL/GenBank/DDBJ databases">
        <title>Comparative genomics of Brasilonema spp. strains.</title>
        <authorList>
            <person name="Alvarenga D.O."/>
            <person name="Fiore M.F."/>
            <person name="Varani A.M."/>
        </authorList>
    </citation>
    <scope>NUCLEOTIDE SEQUENCE [LARGE SCALE GENOMIC DNA]</scope>
    <source>
        <strain evidence="7 8">UFV-OR1</strain>
    </source>
</reference>
<evidence type="ECO:0000256" key="3">
    <source>
        <dbReference type="ARBA" id="ARBA00022691"/>
    </source>
</evidence>
<feature type="chain" id="PRO_5045932413" evidence="5">
    <location>
        <begin position="23"/>
        <end position="222"/>
    </location>
</feature>
<dbReference type="InterPro" id="IPR029063">
    <property type="entry name" value="SAM-dependent_MTases_sf"/>
</dbReference>
<keyword evidence="3" id="KW-0949">S-adenosyl-L-methionine</keyword>
<dbReference type="CDD" id="cd02440">
    <property type="entry name" value="AdoMet_MTases"/>
    <property type="match status" value="1"/>
</dbReference>
<evidence type="ECO:0000256" key="2">
    <source>
        <dbReference type="ARBA" id="ARBA00022679"/>
    </source>
</evidence>
<name>A0ABX1MEE8_9CYAN</name>
<dbReference type="InterPro" id="IPR026170">
    <property type="entry name" value="FAM173A/B"/>
</dbReference>
<dbReference type="GO" id="GO:0032259">
    <property type="term" value="P:methylation"/>
    <property type="evidence" value="ECO:0007669"/>
    <property type="project" value="UniProtKB-KW"/>
</dbReference>
<protein>
    <submittedName>
        <fullName evidence="7">SAM-dependent methyltransferase</fullName>
    </submittedName>
</protein>
<keyword evidence="8" id="KW-1185">Reference proteome</keyword>
<dbReference type="SUPFAM" id="SSF53335">
    <property type="entry name" value="S-adenosyl-L-methionine-dependent methyltransferases"/>
    <property type="match status" value="1"/>
</dbReference>
<evidence type="ECO:0000313" key="7">
    <source>
        <dbReference type="EMBL" id="NMF65821.1"/>
    </source>
</evidence>
<evidence type="ECO:0000256" key="4">
    <source>
        <dbReference type="SAM" id="MobiDB-lite"/>
    </source>
</evidence>
<dbReference type="GO" id="GO:0008168">
    <property type="term" value="F:methyltransferase activity"/>
    <property type="evidence" value="ECO:0007669"/>
    <property type="project" value="UniProtKB-KW"/>
</dbReference>
<organism evidence="7 8">
    <name type="scientific">Brasilonema octagenarum UFV-OR1</name>
    <dbReference type="NCBI Taxonomy" id="417115"/>
    <lineage>
        <taxon>Bacteria</taxon>
        <taxon>Bacillati</taxon>
        <taxon>Cyanobacteriota</taxon>
        <taxon>Cyanophyceae</taxon>
        <taxon>Nostocales</taxon>
        <taxon>Scytonemataceae</taxon>
        <taxon>Brasilonema</taxon>
        <taxon>Octagenarum group</taxon>
    </lineage>
</organism>
<dbReference type="Pfam" id="PF13847">
    <property type="entry name" value="Methyltransf_31"/>
    <property type="match status" value="1"/>
</dbReference>
<feature type="region of interest" description="Disordered" evidence="4">
    <location>
        <begin position="32"/>
        <end position="64"/>
    </location>
</feature>
<dbReference type="PANTHER" id="PTHR13610">
    <property type="entry name" value="METHYLTRANSFERASE DOMAIN-CONTAINING PROTEIN"/>
    <property type="match status" value="1"/>
</dbReference>
<dbReference type="Gene3D" id="3.40.50.150">
    <property type="entry name" value="Vaccinia Virus protein VP39"/>
    <property type="match status" value="1"/>
</dbReference>
<keyword evidence="2" id="KW-0808">Transferase</keyword>
<keyword evidence="1 7" id="KW-0489">Methyltransferase</keyword>
<sequence length="222" mass="24276">MKLQATLKVLFATVSVSSLMLAGCTQQEQLNSQAQNEASPSAVEVQQRSTPSAQPAGRTPDVVYVPTPPEVVNRMLTIAKVGKNDVLYDLGSGDGRIPIAAVQKYGVKKAVGIDIDPQRIKEANENAQKAGLTGKVQFLQQDLFTTDFSDATVVTLYLLPELNVKLRPQILKLKPGTRIVSHAFDMGEWKPEKTEQVDGRTIYFWTVPKQIPANLQQSTPSS</sequence>
<feature type="domain" description="Methyltransferase" evidence="6">
    <location>
        <begin position="84"/>
        <end position="193"/>
    </location>
</feature>
<feature type="signal peptide" evidence="5">
    <location>
        <begin position="1"/>
        <end position="22"/>
    </location>
</feature>
<evidence type="ECO:0000256" key="1">
    <source>
        <dbReference type="ARBA" id="ARBA00022603"/>
    </source>
</evidence>
<dbReference type="PANTHER" id="PTHR13610:SF11">
    <property type="entry name" value="METHYLTRANSFERASE DOMAIN-CONTAINING PROTEIN"/>
    <property type="match status" value="1"/>
</dbReference>
<dbReference type="RefSeq" id="WP_169267390.1">
    <property type="nucleotide sequence ID" value="NZ_QMEC01000121.1"/>
</dbReference>